<dbReference type="FunCoup" id="A0A2J7PZ04">
    <property type="interactions" value="1"/>
</dbReference>
<keyword evidence="2" id="KW-1133">Transmembrane helix</keyword>
<comment type="caution">
    <text evidence="3">The sequence shown here is derived from an EMBL/GenBank/DDBJ whole genome shotgun (WGS) entry which is preliminary data.</text>
</comment>
<dbReference type="OrthoDB" id="6624682at2759"/>
<dbReference type="EMBL" id="NEVH01020341">
    <property type="protein sequence ID" value="PNF21574.1"/>
    <property type="molecule type" value="Genomic_DNA"/>
</dbReference>
<keyword evidence="2" id="KW-0472">Membrane</keyword>
<reference evidence="3 4" key="1">
    <citation type="submission" date="2017-12" db="EMBL/GenBank/DDBJ databases">
        <title>Hemimetabolous genomes reveal molecular basis of termite eusociality.</title>
        <authorList>
            <person name="Harrison M.C."/>
            <person name="Jongepier E."/>
            <person name="Robertson H.M."/>
            <person name="Arning N."/>
            <person name="Bitard-Feildel T."/>
            <person name="Chao H."/>
            <person name="Childers C.P."/>
            <person name="Dinh H."/>
            <person name="Doddapaneni H."/>
            <person name="Dugan S."/>
            <person name="Gowin J."/>
            <person name="Greiner C."/>
            <person name="Han Y."/>
            <person name="Hu H."/>
            <person name="Hughes D.S.T."/>
            <person name="Huylmans A.-K."/>
            <person name="Kemena C."/>
            <person name="Kremer L.P.M."/>
            <person name="Lee S.L."/>
            <person name="Lopez-Ezquerra A."/>
            <person name="Mallet L."/>
            <person name="Monroy-Kuhn J.M."/>
            <person name="Moser A."/>
            <person name="Murali S.C."/>
            <person name="Muzny D.M."/>
            <person name="Otani S."/>
            <person name="Piulachs M.-D."/>
            <person name="Poelchau M."/>
            <person name="Qu J."/>
            <person name="Schaub F."/>
            <person name="Wada-Katsumata A."/>
            <person name="Worley K.C."/>
            <person name="Xie Q."/>
            <person name="Ylla G."/>
            <person name="Poulsen M."/>
            <person name="Gibbs R.A."/>
            <person name="Schal C."/>
            <person name="Richards S."/>
            <person name="Belles X."/>
            <person name="Korb J."/>
            <person name="Bornberg-Bauer E."/>
        </authorList>
    </citation>
    <scope>NUCLEOTIDE SEQUENCE [LARGE SCALE GENOMIC DNA]</scope>
    <source>
        <tissue evidence="3">Whole body</tissue>
    </source>
</reference>
<sequence length="798" mass="86472">MASTTSFAAVIIGLLTTYCYRVPSVLAIPDRKDIYVEDEWPLRRSYRVEDFLWSGSGDGQQDRSSGNGEDPGGGRSTWRTTTIVHTTTILTTVYPTPIYTTTLVQEYPPQTPSPCSAGKCTPEVSPPWSQESHSMPSGSIQPTPTIILPSTTVWPTFIPTGADRNVSIITPDQRFWLLTVLRVNASLPAPSTAMLETRLAQLYKVAFRRQQEHHFGINGVTAPAELKSRQARDHRAPDHVAVHVHNKTSKPADELALLYTVHVAGQPVLALAAAEDMKLVSSEEVTAELGYPVITKAEPYLKGPLPLDRGWRQGRARDTWLLVGAGLAAVSLLLLLIALFGLSLSKRKRNKRRVLAGHIQQKGGTANLGYEDEVDIEDQGKTGTSGFLPVPSSTAVTFRDDIIASQKRKGSSTSNSSEESSGTSLVRRRPGNGKKSTKIHEPSKRQGGSSTEQEVGTDLENSQPRMSTRSTKAMHPSHAPTLSKEHDVRHREPEDVDSNDELHPRNSPPVRPKAGTAISPNSFLSMPSIKAFPRGANIPEPLARVLEPVSVRHLDSEGGGIIVEPVRRLARHGSMEGEDPGVIGPLVWDVHCHRVHHQGILGESVDNLVAEATQDDMSRPDTSGSSVGRMRRRFHELLDDAFSLFGSRSESPGAEEDSCSPPTLHRVHSAIVRPVGEPLLGPSESVPRPRTSDPRRPATASAGVARPRGAWGTCNPSPHSGISGTLPRPLSAGPFHRPQLPGPLEITIDRTLVLSDGQLPPTDPAIPLIAAIKEELRKFQGTNIHPAISLPGSTSQKP</sequence>
<proteinExistence type="predicted"/>
<feature type="compositionally biased region" description="Polar residues" evidence="1">
    <location>
        <begin position="446"/>
        <end position="471"/>
    </location>
</feature>
<dbReference type="AlphaFoldDB" id="A0A2J7PZ04"/>
<dbReference type="STRING" id="105785.A0A2J7PZ04"/>
<protein>
    <submittedName>
        <fullName evidence="3">Uncharacterized protein</fullName>
    </submittedName>
</protein>
<dbReference type="Proteomes" id="UP000235965">
    <property type="component" value="Unassembled WGS sequence"/>
</dbReference>
<evidence type="ECO:0000313" key="4">
    <source>
        <dbReference type="Proteomes" id="UP000235965"/>
    </source>
</evidence>
<evidence type="ECO:0000313" key="3">
    <source>
        <dbReference type="EMBL" id="PNF21574.1"/>
    </source>
</evidence>
<name>A0A2J7PZ04_9NEOP</name>
<feature type="region of interest" description="Disordered" evidence="1">
    <location>
        <begin position="405"/>
        <end position="516"/>
    </location>
</feature>
<keyword evidence="2" id="KW-0812">Transmembrane</keyword>
<gene>
    <name evidence="3" type="ORF">B7P43_G12713</name>
</gene>
<feature type="compositionally biased region" description="Polar residues" evidence="1">
    <location>
        <begin position="127"/>
        <end position="143"/>
    </location>
</feature>
<feature type="compositionally biased region" description="Basic and acidic residues" evidence="1">
    <location>
        <begin position="483"/>
        <end position="493"/>
    </location>
</feature>
<feature type="region of interest" description="Disordered" evidence="1">
    <location>
        <begin position="53"/>
        <end position="79"/>
    </location>
</feature>
<feature type="region of interest" description="Disordered" evidence="1">
    <location>
        <begin position="110"/>
        <end position="143"/>
    </location>
</feature>
<evidence type="ECO:0000256" key="2">
    <source>
        <dbReference type="SAM" id="Phobius"/>
    </source>
</evidence>
<feature type="compositionally biased region" description="Low complexity" evidence="1">
    <location>
        <begin position="411"/>
        <end position="424"/>
    </location>
</feature>
<accession>A0A2J7PZ04</accession>
<feature type="transmembrane region" description="Helical" evidence="2">
    <location>
        <begin position="320"/>
        <end position="344"/>
    </location>
</feature>
<evidence type="ECO:0000256" key="1">
    <source>
        <dbReference type="SAM" id="MobiDB-lite"/>
    </source>
</evidence>
<keyword evidence="4" id="KW-1185">Reference proteome</keyword>
<organism evidence="3 4">
    <name type="scientific">Cryptotermes secundus</name>
    <dbReference type="NCBI Taxonomy" id="105785"/>
    <lineage>
        <taxon>Eukaryota</taxon>
        <taxon>Metazoa</taxon>
        <taxon>Ecdysozoa</taxon>
        <taxon>Arthropoda</taxon>
        <taxon>Hexapoda</taxon>
        <taxon>Insecta</taxon>
        <taxon>Pterygota</taxon>
        <taxon>Neoptera</taxon>
        <taxon>Polyneoptera</taxon>
        <taxon>Dictyoptera</taxon>
        <taxon>Blattodea</taxon>
        <taxon>Blattoidea</taxon>
        <taxon>Termitoidae</taxon>
        <taxon>Kalotermitidae</taxon>
        <taxon>Cryptotermitinae</taxon>
        <taxon>Cryptotermes</taxon>
    </lineage>
</organism>
<dbReference type="InParanoid" id="A0A2J7PZ04"/>
<feature type="region of interest" description="Disordered" evidence="1">
    <location>
        <begin position="674"/>
        <end position="713"/>
    </location>
</feature>
<feature type="compositionally biased region" description="Basic residues" evidence="1">
    <location>
        <begin position="426"/>
        <end position="437"/>
    </location>
</feature>